<dbReference type="EMBL" id="SSNZ01000013">
    <property type="protein sequence ID" value="THF47302.1"/>
    <property type="molecule type" value="Genomic_DNA"/>
</dbReference>
<evidence type="ECO:0000313" key="2">
    <source>
        <dbReference type="EMBL" id="THF47302.1"/>
    </source>
</evidence>
<dbReference type="Proteomes" id="UP000307507">
    <property type="component" value="Unassembled WGS sequence"/>
</dbReference>
<accession>A0A4S3ZP75</accession>
<gene>
    <name evidence="2" type="ORF">E6C50_17200</name>
</gene>
<dbReference type="InterPro" id="IPR036505">
    <property type="entry name" value="Amidase/PGRP_sf"/>
</dbReference>
<dbReference type="Pfam" id="PF01510">
    <property type="entry name" value="Amidase_2"/>
    <property type="match status" value="1"/>
</dbReference>
<name>A0A4S3ZP75_9FLAO</name>
<dbReference type="GO" id="GO:0008745">
    <property type="term" value="F:N-acetylmuramoyl-L-alanine amidase activity"/>
    <property type="evidence" value="ECO:0007669"/>
    <property type="project" value="InterPro"/>
</dbReference>
<organism evidence="2 3">
    <name type="scientific">Flavobacterium supellecticarium</name>
    <dbReference type="NCBI Taxonomy" id="2565924"/>
    <lineage>
        <taxon>Bacteria</taxon>
        <taxon>Pseudomonadati</taxon>
        <taxon>Bacteroidota</taxon>
        <taxon>Flavobacteriia</taxon>
        <taxon>Flavobacteriales</taxon>
        <taxon>Flavobacteriaceae</taxon>
        <taxon>Flavobacterium</taxon>
    </lineage>
</organism>
<dbReference type="RefSeq" id="WP_136404488.1">
    <property type="nucleotide sequence ID" value="NZ_SSNZ01000013.1"/>
</dbReference>
<sequence length="214" mass="24929">MKIISHDFPEDQYYREVTKKKGIVLHHTVSGDSVLGDIEWWKSTAERVATPIIIARDGGIHQLYSSQYWAHHLGIKQEHFKRFELPALNTQRNKEFIGIELDSWGGLTTKNGKFYSFSGQEVKKENVTFYEKAFRGYQYFEKYTTAQITSLRELLEYWGERYAIPLDYKGPIMFECNKRALSGESGIWAHVSFRPDKSDVHPQKELIDMLKALA</sequence>
<reference evidence="2 3" key="1">
    <citation type="submission" date="2019-04" db="EMBL/GenBank/DDBJ databases">
        <title>Flavobacterium sp. nov. isolated from construction timber.</title>
        <authorList>
            <person name="Lin S.-Y."/>
            <person name="Chang C.-T."/>
            <person name="Young C.-C."/>
        </authorList>
    </citation>
    <scope>NUCLEOTIDE SEQUENCE [LARGE SCALE GENOMIC DNA]</scope>
    <source>
        <strain evidence="2 3">CC-CTC003</strain>
    </source>
</reference>
<keyword evidence="3" id="KW-1185">Reference proteome</keyword>
<dbReference type="InterPro" id="IPR002502">
    <property type="entry name" value="Amidase_domain"/>
</dbReference>
<dbReference type="Gene3D" id="3.40.80.10">
    <property type="entry name" value="Peptidoglycan recognition protein-like"/>
    <property type="match status" value="1"/>
</dbReference>
<protein>
    <submittedName>
        <fullName evidence="2">N-acetylmuramoyl-L-alanine amidase</fullName>
    </submittedName>
</protein>
<dbReference type="OrthoDB" id="1523598at2"/>
<dbReference type="GO" id="GO:0009253">
    <property type="term" value="P:peptidoglycan catabolic process"/>
    <property type="evidence" value="ECO:0007669"/>
    <property type="project" value="InterPro"/>
</dbReference>
<dbReference type="AlphaFoldDB" id="A0A4S3ZP75"/>
<feature type="domain" description="N-acetylmuramoyl-L-alanine amidase" evidence="1">
    <location>
        <begin position="21"/>
        <end position="190"/>
    </location>
</feature>
<evidence type="ECO:0000313" key="3">
    <source>
        <dbReference type="Proteomes" id="UP000307507"/>
    </source>
</evidence>
<dbReference type="SUPFAM" id="SSF55846">
    <property type="entry name" value="N-acetylmuramoyl-L-alanine amidase-like"/>
    <property type="match status" value="1"/>
</dbReference>
<proteinExistence type="predicted"/>
<evidence type="ECO:0000259" key="1">
    <source>
        <dbReference type="Pfam" id="PF01510"/>
    </source>
</evidence>
<comment type="caution">
    <text evidence="2">The sequence shown here is derived from an EMBL/GenBank/DDBJ whole genome shotgun (WGS) entry which is preliminary data.</text>
</comment>